<dbReference type="AlphaFoldDB" id="X0V5G9"/>
<protein>
    <recommendedName>
        <fullName evidence="1">Ancillary SecYEG translocon subunit/Cell division coordinator CpoB TPR domain-containing protein</fullName>
    </recommendedName>
</protein>
<reference evidence="2" key="1">
    <citation type="journal article" date="2014" name="Front. Microbiol.">
        <title>High frequency of phylogenetically diverse reductive dehalogenase-homologous genes in deep subseafloor sedimentary metagenomes.</title>
        <authorList>
            <person name="Kawai M."/>
            <person name="Futagami T."/>
            <person name="Toyoda A."/>
            <person name="Takaki Y."/>
            <person name="Nishi S."/>
            <person name="Hori S."/>
            <person name="Arai W."/>
            <person name="Tsubouchi T."/>
            <person name="Morono Y."/>
            <person name="Uchiyama I."/>
            <person name="Ito T."/>
            <person name="Fujiyama A."/>
            <person name="Inagaki F."/>
            <person name="Takami H."/>
        </authorList>
    </citation>
    <scope>NUCLEOTIDE SEQUENCE</scope>
    <source>
        <strain evidence="2">Expedition CK06-06</strain>
    </source>
</reference>
<dbReference type="GO" id="GO:0000127">
    <property type="term" value="C:transcription factor TFIIIC complex"/>
    <property type="evidence" value="ECO:0007669"/>
    <property type="project" value="TreeGrafter"/>
</dbReference>
<dbReference type="SMART" id="SM00028">
    <property type="entry name" value="TPR"/>
    <property type="match status" value="3"/>
</dbReference>
<dbReference type="Pfam" id="PF13181">
    <property type="entry name" value="TPR_8"/>
    <property type="match status" value="1"/>
</dbReference>
<sequence length="268" mass="30467">AAAPAADSPESIGDLRDRIAETERKKLELVKTLALIFEARGDQEKAIAYTYQAFMLDATDEALATKLLELLRTRDRWSEMIPIYERLIDERPGRSQQYLLELGTCHFKVGDADRALEVLDRYRKEYAEYEATYLKLASVLADNGHMPKAAAILEEAVAGDFKGHYKMHWQLGIVYVELGETLKAIGAYEAALDLVEPGSDRNAINSRLISLYKKADRIDEVIAKREREIEEIDARLVKLYWAEAEAHEKAERFAEAVEFYRKIVALAP</sequence>
<accession>X0V5G9</accession>
<feature type="domain" description="Ancillary SecYEG translocon subunit/Cell division coordinator CpoB TPR" evidence="1">
    <location>
        <begin position="96"/>
        <end position="211"/>
    </location>
</feature>
<dbReference type="InterPro" id="IPR011990">
    <property type="entry name" value="TPR-like_helical_dom_sf"/>
</dbReference>
<dbReference type="GO" id="GO:0006383">
    <property type="term" value="P:transcription by RNA polymerase III"/>
    <property type="evidence" value="ECO:0007669"/>
    <property type="project" value="InterPro"/>
</dbReference>
<feature type="non-terminal residue" evidence="2">
    <location>
        <position position="268"/>
    </location>
</feature>
<proteinExistence type="predicted"/>
<dbReference type="PANTHER" id="PTHR23082">
    <property type="entry name" value="TRANSCRIPTION INITIATION FACTOR IIIC TFIIIC , POLYPEPTIDE 3-RELATED"/>
    <property type="match status" value="1"/>
</dbReference>
<evidence type="ECO:0000259" key="1">
    <source>
        <dbReference type="Pfam" id="PF09976"/>
    </source>
</evidence>
<dbReference type="PANTHER" id="PTHR23082:SF0">
    <property type="entry name" value="GENERAL TRANSCRIPTION FACTOR 3C POLYPEPTIDE 3"/>
    <property type="match status" value="1"/>
</dbReference>
<organism evidence="2">
    <name type="scientific">marine sediment metagenome</name>
    <dbReference type="NCBI Taxonomy" id="412755"/>
    <lineage>
        <taxon>unclassified sequences</taxon>
        <taxon>metagenomes</taxon>
        <taxon>ecological metagenomes</taxon>
    </lineage>
</organism>
<dbReference type="InterPro" id="IPR019734">
    <property type="entry name" value="TPR_rpt"/>
</dbReference>
<comment type="caution">
    <text evidence="2">The sequence shown here is derived from an EMBL/GenBank/DDBJ whole genome shotgun (WGS) entry which is preliminary data.</text>
</comment>
<evidence type="ECO:0000313" key="2">
    <source>
        <dbReference type="EMBL" id="GAG06612.1"/>
    </source>
</evidence>
<dbReference type="Pfam" id="PF09976">
    <property type="entry name" value="TPR_21"/>
    <property type="match status" value="1"/>
</dbReference>
<dbReference type="EMBL" id="BARS01024331">
    <property type="protein sequence ID" value="GAG06612.1"/>
    <property type="molecule type" value="Genomic_DNA"/>
</dbReference>
<feature type="non-terminal residue" evidence="2">
    <location>
        <position position="1"/>
    </location>
</feature>
<dbReference type="InterPro" id="IPR018704">
    <property type="entry name" value="SecYEG/CpoB_TPR"/>
</dbReference>
<dbReference type="PROSITE" id="PS50293">
    <property type="entry name" value="TPR_REGION"/>
    <property type="match status" value="1"/>
</dbReference>
<dbReference type="SUPFAM" id="SSF48452">
    <property type="entry name" value="TPR-like"/>
    <property type="match status" value="1"/>
</dbReference>
<name>X0V5G9_9ZZZZ</name>
<dbReference type="Gene3D" id="1.25.40.10">
    <property type="entry name" value="Tetratricopeptide repeat domain"/>
    <property type="match status" value="1"/>
</dbReference>
<gene>
    <name evidence="2" type="ORF">S01H1_38634</name>
</gene>
<dbReference type="InterPro" id="IPR039340">
    <property type="entry name" value="Tfc4/TFIIIC-102/Sfc4"/>
</dbReference>